<name>A0A0F9JPN9_9ZZZZ</name>
<accession>A0A0F9JPN9</accession>
<dbReference type="Pfam" id="PF07411">
    <property type="entry name" value="DUF1508"/>
    <property type="match status" value="1"/>
</dbReference>
<feature type="domain" description="DUF1508" evidence="1">
    <location>
        <begin position="13"/>
        <end position="43"/>
    </location>
</feature>
<dbReference type="AlphaFoldDB" id="A0A0F9JPN9"/>
<evidence type="ECO:0000259" key="1">
    <source>
        <dbReference type="Pfam" id="PF07411"/>
    </source>
</evidence>
<gene>
    <name evidence="2" type="ORF">LCGC14_1732240</name>
</gene>
<dbReference type="SUPFAM" id="SSF160113">
    <property type="entry name" value="YegP-like"/>
    <property type="match status" value="1"/>
</dbReference>
<dbReference type="InterPro" id="IPR036913">
    <property type="entry name" value="YegP-like_sf"/>
</dbReference>
<protein>
    <recommendedName>
        <fullName evidence="1">DUF1508 domain-containing protein</fullName>
    </recommendedName>
</protein>
<dbReference type="Gene3D" id="3.30.160.160">
    <property type="entry name" value="YegP-like"/>
    <property type="match status" value="1"/>
</dbReference>
<reference evidence="2" key="1">
    <citation type="journal article" date="2015" name="Nature">
        <title>Complex archaea that bridge the gap between prokaryotes and eukaryotes.</title>
        <authorList>
            <person name="Spang A."/>
            <person name="Saw J.H."/>
            <person name="Jorgensen S.L."/>
            <person name="Zaremba-Niedzwiedzka K."/>
            <person name="Martijn J."/>
            <person name="Lind A.E."/>
            <person name="van Eijk R."/>
            <person name="Schleper C."/>
            <person name="Guy L."/>
            <person name="Ettema T.J."/>
        </authorList>
    </citation>
    <scope>NUCLEOTIDE SEQUENCE</scope>
</reference>
<sequence length="62" mass="7412">MKPKFYLKLFQDRRKQWRVRLKSRNGNIIMSSEAYSSKSKCLKTAENFQIFVSQNRVLPIDS</sequence>
<evidence type="ECO:0000313" key="2">
    <source>
        <dbReference type="EMBL" id="KKM07611.1"/>
    </source>
</evidence>
<proteinExistence type="predicted"/>
<comment type="caution">
    <text evidence="2">The sequence shown here is derived from an EMBL/GenBank/DDBJ whole genome shotgun (WGS) entry which is preliminary data.</text>
</comment>
<dbReference type="InterPro" id="IPR010879">
    <property type="entry name" value="DUF1508"/>
</dbReference>
<dbReference type="EMBL" id="LAZR01015731">
    <property type="protein sequence ID" value="KKM07611.1"/>
    <property type="molecule type" value="Genomic_DNA"/>
</dbReference>
<organism evidence="2">
    <name type="scientific">marine sediment metagenome</name>
    <dbReference type="NCBI Taxonomy" id="412755"/>
    <lineage>
        <taxon>unclassified sequences</taxon>
        <taxon>metagenomes</taxon>
        <taxon>ecological metagenomes</taxon>
    </lineage>
</organism>